<proteinExistence type="predicted"/>
<dbReference type="GeneID" id="9887820"/>
<dbReference type="Proteomes" id="UP000029781">
    <property type="component" value="Segment"/>
</dbReference>
<reference evidence="2 3" key="1">
    <citation type="journal article" date="2010" name="Proc. Natl. Acad. Sci. U.S.A.">
        <title>Giant virus with a remarkable complement of genes infects marine zooplankton.</title>
        <authorList>
            <person name="Fischer M.G."/>
            <person name="Allen M.J."/>
            <person name="Wilson W.H."/>
            <person name="Suttle C.A."/>
        </authorList>
    </citation>
    <scope>NUCLEOTIDE SEQUENCE [LARGE SCALE GENOMIC DNA]</scope>
    <source>
        <strain evidence="2 3">BV-PW1</strain>
    </source>
</reference>
<dbReference type="Pfam" id="PF00856">
    <property type="entry name" value="SET"/>
    <property type="match status" value="1"/>
</dbReference>
<protein>
    <recommendedName>
        <fullName evidence="1">SET domain-containing protein</fullName>
    </recommendedName>
</protein>
<accession>E3T5I8</accession>
<dbReference type="KEGG" id="vg:9887820"/>
<keyword evidence="3" id="KW-1185">Reference proteome</keyword>
<organismHost>
    <name type="scientific">Cafeteria roenbergensis</name>
    <name type="common">Marine flagellate</name>
    <dbReference type="NCBI Taxonomy" id="33653"/>
</organismHost>
<evidence type="ECO:0000313" key="3">
    <source>
        <dbReference type="Proteomes" id="UP000029781"/>
    </source>
</evidence>
<dbReference type="SUPFAM" id="SSF82199">
    <property type="entry name" value="SET domain"/>
    <property type="match status" value="1"/>
</dbReference>
<name>E3T5I8_CROVB</name>
<dbReference type="Gene3D" id="2.170.270.10">
    <property type="entry name" value="SET domain"/>
    <property type="match status" value="1"/>
</dbReference>
<dbReference type="EMBL" id="GU244497">
    <property type="protein sequence ID" value="ADO67451.1"/>
    <property type="molecule type" value="Genomic_DNA"/>
</dbReference>
<sequence length="161" mass="18119">MEIVIIGGLILSTILYGKNTLKKPNQTGGNKINETLYKVAPSPLEGVGLFALGDIKEGTHILEDRIKPTGNFYNTEELKHLNQNFVRTMQDYWCLSSDGKTFIPNNPHILSPVNFINHSDNPNVKHMGNYFLVIKNIKEGEEILENYNQVCKGAHIMLPPK</sequence>
<feature type="domain" description="SET" evidence="1">
    <location>
        <begin position="28"/>
        <end position="148"/>
    </location>
</feature>
<organism evidence="2 3">
    <name type="scientific">Cafeteria roenbergensis virus (strain BV-PW1)</name>
    <name type="common">CroV</name>
    <dbReference type="NCBI Taxonomy" id="693272"/>
    <lineage>
        <taxon>Viruses</taxon>
        <taxon>Varidnaviria</taxon>
        <taxon>Bamfordvirae</taxon>
        <taxon>Nucleocytoviricota</taxon>
        <taxon>Megaviricetes</taxon>
        <taxon>Imitervirales</taxon>
        <taxon>Mimiviridae</taxon>
        <taxon>Aliimimivirinae</taxon>
        <taxon>Rheavirus</taxon>
        <taxon>Rheavirus sinusmexicani</taxon>
    </lineage>
</organism>
<dbReference type="PROSITE" id="PS50280">
    <property type="entry name" value="SET"/>
    <property type="match status" value="1"/>
</dbReference>
<dbReference type="RefSeq" id="YP_003970050.1">
    <property type="nucleotide sequence ID" value="NC_014637.1"/>
</dbReference>
<evidence type="ECO:0000313" key="2">
    <source>
        <dbReference type="EMBL" id="ADO67451.1"/>
    </source>
</evidence>
<gene>
    <name evidence="2" type="ORF">crov417</name>
</gene>
<dbReference type="InterPro" id="IPR001214">
    <property type="entry name" value="SET_dom"/>
</dbReference>
<evidence type="ECO:0000259" key="1">
    <source>
        <dbReference type="PROSITE" id="PS50280"/>
    </source>
</evidence>
<dbReference type="InterPro" id="IPR046341">
    <property type="entry name" value="SET_dom_sf"/>
</dbReference>